<name>A0ABS7G5R5_9BACT</name>
<keyword evidence="5 7" id="KW-1133">Transmembrane helix</keyword>
<dbReference type="InterPro" id="IPR023090">
    <property type="entry name" value="UPF0702_alpha/beta_dom_sf"/>
</dbReference>
<comment type="similarity">
    <text evidence="2">Belongs to the UPF0702 family.</text>
</comment>
<evidence type="ECO:0000256" key="7">
    <source>
        <dbReference type="SAM" id="Phobius"/>
    </source>
</evidence>
<keyword evidence="4 7" id="KW-0812">Transmembrane</keyword>
<protein>
    <submittedName>
        <fullName evidence="9">DUF421 domain-containing protein</fullName>
    </submittedName>
</protein>
<dbReference type="InterPro" id="IPR007353">
    <property type="entry name" value="DUF421"/>
</dbReference>
<dbReference type="Pfam" id="PF04239">
    <property type="entry name" value="DUF421"/>
    <property type="match status" value="1"/>
</dbReference>
<feature type="transmembrane region" description="Helical" evidence="7">
    <location>
        <begin position="53"/>
        <end position="72"/>
    </location>
</feature>
<feature type="transmembrane region" description="Helical" evidence="7">
    <location>
        <begin position="78"/>
        <end position="101"/>
    </location>
</feature>
<evidence type="ECO:0000256" key="5">
    <source>
        <dbReference type="ARBA" id="ARBA00022989"/>
    </source>
</evidence>
<organism evidence="9 10">
    <name type="scientific">Chitinophaga rhizophila</name>
    <dbReference type="NCBI Taxonomy" id="2866212"/>
    <lineage>
        <taxon>Bacteria</taxon>
        <taxon>Pseudomonadati</taxon>
        <taxon>Bacteroidota</taxon>
        <taxon>Chitinophagia</taxon>
        <taxon>Chitinophagales</taxon>
        <taxon>Chitinophagaceae</taxon>
        <taxon>Chitinophaga</taxon>
    </lineage>
</organism>
<dbReference type="Proteomes" id="UP000812961">
    <property type="component" value="Unassembled WGS sequence"/>
</dbReference>
<dbReference type="Gene3D" id="3.30.240.20">
    <property type="entry name" value="bsu07140 like domains"/>
    <property type="match status" value="1"/>
</dbReference>
<keyword evidence="10" id="KW-1185">Reference proteome</keyword>
<feature type="domain" description="YetF C-terminal" evidence="8">
    <location>
        <begin position="102"/>
        <end position="172"/>
    </location>
</feature>
<dbReference type="RefSeq" id="WP_220247980.1">
    <property type="nucleotide sequence ID" value="NZ_JAICCF010000001.1"/>
</dbReference>
<proteinExistence type="inferred from homology"/>
<evidence type="ECO:0000259" key="8">
    <source>
        <dbReference type="Pfam" id="PF04239"/>
    </source>
</evidence>
<comment type="subcellular location">
    <subcellularLocation>
        <location evidence="1">Cell membrane</location>
        <topology evidence="1">Multi-pass membrane protein</topology>
    </subcellularLocation>
</comment>
<accession>A0ABS7G5R5</accession>
<evidence type="ECO:0000256" key="2">
    <source>
        <dbReference type="ARBA" id="ARBA00006448"/>
    </source>
</evidence>
<evidence type="ECO:0000256" key="4">
    <source>
        <dbReference type="ARBA" id="ARBA00022692"/>
    </source>
</evidence>
<evidence type="ECO:0000313" key="10">
    <source>
        <dbReference type="Proteomes" id="UP000812961"/>
    </source>
</evidence>
<comment type="caution">
    <text evidence="9">The sequence shown here is derived from an EMBL/GenBank/DDBJ whole genome shotgun (WGS) entry which is preliminary data.</text>
</comment>
<evidence type="ECO:0000256" key="3">
    <source>
        <dbReference type="ARBA" id="ARBA00022475"/>
    </source>
</evidence>
<gene>
    <name evidence="9" type="ORF">K1Y79_00220</name>
</gene>
<evidence type="ECO:0000256" key="1">
    <source>
        <dbReference type="ARBA" id="ARBA00004651"/>
    </source>
</evidence>
<keyword evidence="6 7" id="KW-0472">Membrane</keyword>
<evidence type="ECO:0000256" key="6">
    <source>
        <dbReference type="ARBA" id="ARBA00023136"/>
    </source>
</evidence>
<dbReference type="PANTHER" id="PTHR34582">
    <property type="entry name" value="UPF0702 TRANSMEMBRANE PROTEIN YCAP"/>
    <property type="match status" value="1"/>
</dbReference>
<dbReference type="EMBL" id="JAICCF010000001">
    <property type="protein sequence ID" value="MBW8682741.1"/>
    <property type="molecule type" value="Genomic_DNA"/>
</dbReference>
<dbReference type="PANTHER" id="PTHR34582:SF6">
    <property type="entry name" value="UPF0702 TRANSMEMBRANE PROTEIN YCAP"/>
    <property type="match status" value="1"/>
</dbReference>
<evidence type="ECO:0000313" key="9">
    <source>
        <dbReference type="EMBL" id="MBW8682741.1"/>
    </source>
</evidence>
<feature type="transmembrane region" description="Helical" evidence="7">
    <location>
        <begin position="20"/>
        <end position="41"/>
    </location>
</feature>
<sequence length="231" mass="26345">MDPQSIHLNDWERLLYGNAPVVFLVEVLIRALIIYIFLLVIIRLLGKRMSGQLTITEMAVMLTLGAIISVPMQMPERGILHGMLMLLFVLGFQRGITWFIFKSKKTEALTQGKMSMLIKDGELQVKELDKIRISKEQLFAILREEGIFQLGEVKRLYQEATGNFSIYRFDKPRPGYSIMPKIDKDLQPELQKNGDAGELACTRCGHVTSKEHQDSCRACGNSEWENAVIQK</sequence>
<keyword evidence="3" id="KW-1003">Cell membrane</keyword>
<reference evidence="9 10" key="1">
    <citation type="submission" date="2021-08" db="EMBL/GenBank/DDBJ databases">
        <title>The genome sequence of Chitinophaga sp. B61.</title>
        <authorList>
            <person name="Zhang X."/>
        </authorList>
    </citation>
    <scope>NUCLEOTIDE SEQUENCE [LARGE SCALE GENOMIC DNA]</scope>
    <source>
        <strain evidence="9 10">B61</strain>
    </source>
</reference>